<dbReference type="SUPFAM" id="SSF47413">
    <property type="entry name" value="lambda repressor-like DNA-binding domains"/>
    <property type="match status" value="1"/>
</dbReference>
<dbReference type="SMART" id="SM00530">
    <property type="entry name" value="HTH_XRE"/>
    <property type="match status" value="1"/>
</dbReference>
<dbReference type="AlphaFoldDB" id="A0A6I3L5X2"/>
<dbReference type="Gene3D" id="1.10.260.40">
    <property type="entry name" value="lambda repressor-like DNA-binding domains"/>
    <property type="match status" value="1"/>
</dbReference>
<dbReference type="Proteomes" id="UP000432464">
    <property type="component" value="Unassembled WGS sequence"/>
</dbReference>
<dbReference type="InterPro" id="IPR010982">
    <property type="entry name" value="Lambda_DNA-bd_dom_sf"/>
</dbReference>
<gene>
    <name evidence="2" type="ORF">GLP40_26685</name>
</gene>
<feature type="domain" description="HTH cro/C1-type" evidence="1">
    <location>
        <begin position="10"/>
        <end position="83"/>
    </location>
</feature>
<reference evidence="2 3" key="1">
    <citation type="submission" date="2019-11" db="EMBL/GenBank/DDBJ databases">
        <title>Nocardia sp. nov. CT2-14 isolated from soil.</title>
        <authorList>
            <person name="Kanchanasin P."/>
            <person name="Tanasupawat S."/>
            <person name="Yuki M."/>
            <person name="Kudo T."/>
        </authorList>
    </citation>
    <scope>NUCLEOTIDE SEQUENCE [LARGE SCALE GENOMIC DNA]</scope>
    <source>
        <strain evidence="2 3">CT2-14</strain>
    </source>
</reference>
<proteinExistence type="predicted"/>
<dbReference type="GO" id="GO:0003677">
    <property type="term" value="F:DNA binding"/>
    <property type="evidence" value="ECO:0007669"/>
    <property type="project" value="InterPro"/>
</dbReference>
<protein>
    <submittedName>
        <fullName evidence="2">Helix-turn-helix domain-containing protein</fullName>
    </submittedName>
</protein>
<accession>A0A6I3L5X2</accession>
<comment type="caution">
    <text evidence="2">The sequence shown here is derived from an EMBL/GenBank/DDBJ whole genome shotgun (WGS) entry which is preliminary data.</text>
</comment>
<dbReference type="Gene3D" id="3.30.450.180">
    <property type="match status" value="1"/>
</dbReference>
<name>A0A6I3L5X2_9NOCA</name>
<dbReference type="EMBL" id="WMBB01000014">
    <property type="protein sequence ID" value="MTE16340.1"/>
    <property type="molecule type" value="Genomic_DNA"/>
</dbReference>
<evidence type="ECO:0000313" key="2">
    <source>
        <dbReference type="EMBL" id="MTE16340.1"/>
    </source>
</evidence>
<dbReference type="InterPro" id="IPR001387">
    <property type="entry name" value="Cro/C1-type_HTH"/>
</dbReference>
<dbReference type="CDD" id="cd00093">
    <property type="entry name" value="HTH_XRE"/>
    <property type="match status" value="1"/>
</dbReference>
<dbReference type="PANTHER" id="PTHR35010">
    <property type="entry name" value="BLL4672 PROTEIN-RELATED"/>
    <property type="match status" value="1"/>
</dbReference>
<dbReference type="Pfam" id="PF13560">
    <property type="entry name" value="HTH_31"/>
    <property type="match status" value="1"/>
</dbReference>
<dbReference type="PANTHER" id="PTHR35010:SF2">
    <property type="entry name" value="BLL4672 PROTEIN"/>
    <property type="match status" value="1"/>
</dbReference>
<evidence type="ECO:0000259" key="1">
    <source>
        <dbReference type="SMART" id="SM00530"/>
    </source>
</evidence>
<evidence type="ECO:0000313" key="3">
    <source>
        <dbReference type="Proteomes" id="UP000432464"/>
    </source>
</evidence>
<keyword evidence="3" id="KW-1185">Reference proteome</keyword>
<sequence>MKRVSELGEFLKAKRAAVSPEAVGLPAVGNPRRVPGLRREEVALLASVSVDHYTRLEQGRVSAASENLLAGIARALRLTAAEHEYLRMLVQTRPRRGRYDEPEVGAPLRDLLAALTAPALVLGPRTDVLAWNAGAAALFLDFAEIPVAQRALVRMVFLEPRIRGLFVNWHQVAAEAVDRLRMAAARAPGDPRLTRLVGELSVHDADFRRWWGGHGVRTLAGGRKHLRHPVVGELELDWQVLQVLTAQDQTMLAYTAPEGSPSHEALRILSSWNADAPVLRPTPEAEHDGM</sequence>
<organism evidence="2 3">
    <name type="scientific">Nocardia aurantiaca</name>
    <dbReference type="NCBI Taxonomy" id="2675850"/>
    <lineage>
        <taxon>Bacteria</taxon>
        <taxon>Bacillati</taxon>
        <taxon>Actinomycetota</taxon>
        <taxon>Actinomycetes</taxon>
        <taxon>Mycobacteriales</taxon>
        <taxon>Nocardiaceae</taxon>
        <taxon>Nocardia</taxon>
    </lineage>
</organism>
<dbReference type="Pfam" id="PF17765">
    <property type="entry name" value="MLTR_LBD"/>
    <property type="match status" value="1"/>
</dbReference>
<dbReference type="InterPro" id="IPR041413">
    <property type="entry name" value="MLTR_LBD"/>
</dbReference>